<keyword evidence="1" id="KW-0812">Transmembrane</keyword>
<evidence type="ECO:0000313" key="3">
    <source>
        <dbReference type="Proteomes" id="UP000285970"/>
    </source>
</evidence>
<comment type="caution">
    <text evidence="2">The sequence shown here is derived from an EMBL/GenBank/DDBJ whole genome shotgun (WGS) entry which is preliminary data.</text>
</comment>
<protein>
    <submittedName>
        <fullName evidence="2">Uncharacterized protein</fullName>
    </submittedName>
</protein>
<feature type="transmembrane region" description="Helical" evidence="1">
    <location>
        <begin position="42"/>
        <end position="62"/>
    </location>
</feature>
<keyword evidence="1" id="KW-0472">Membrane</keyword>
<sequence length="94" mass="9253">MKPLSRVLGTLALVSAIVAVSVPAVGAVLLLRADSPTVIDRAALLGLGTAAVGFVLAVVGYLTGRRVGATAMPVIGGLSALMVAVGFAIAPLFV</sequence>
<evidence type="ECO:0000256" key="1">
    <source>
        <dbReference type="SAM" id="Phobius"/>
    </source>
</evidence>
<reference evidence="2 3" key="1">
    <citation type="journal article" date="2018" name="Front. Microbiol.">
        <title>Novel Insights Into Bacterial Dimethylsulfoniopropionate Catabolism in the East China Sea.</title>
        <authorList>
            <person name="Liu J."/>
            <person name="Liu J."/>
            <person name="Zhang S.H."/>
            <person name="Liang J."/>
            <person name="Lin H."/>
            <person name="Song D."/>
            <person name="Yang G.P."/>
            <person name="Todd J.D."/>
            <person name="Zhang X.H."/>
        </authorList>
    </citation>
    <scope>NUCLEOTIDE SEQUENCE [LARGE SCALE GENOMIC DNA]</scope>
    <source>
        <strain evidence="2 3">ZYFD042</strain>
    </source>
</reference>
<name>A0A443JF68_9MICO</name>
<organism evidence="2 3">
    <name type="scientific">Microbacterium enclense</name>
    <dbReference type="NCBI Taxonomy" id="993073"/>
    <lineage>
        <taxon>Bacteria</taxon>
        <taxon>Bacillati</taxon>
        <taxon>Actinomycetota</taxon>
        <taxon>Actinomycetes</taxon>
        <taxon>Micrococcales</taxon>
        <taxon>Microbacteriaceae</taxon>
        <taxon>Microbacterium</taxon>
    </lineage>
</organism>
<dbReference type="EMBL" id="RBZY01000024">
    <property type="protein sequence ID" value="RWR19175.1"/>
    <property type="molecule type" value="Genomic_DNA"/>
</dbReference>
<proteinExistence type="predicted"/>
<dbReference type="OrthoDB" id="5083385at2"/>
<evidence type="ECO:0000313" key="2">
    <source>
        <dbReference type="EMBL" id="RWR19175.1"/>
    </source>
</evidence>
<accession>A0A443JF68</accession>
<dbReference type="AlphaFoldDB" id="A0A443JF68"/>
<feature type="transmembrane region" description="Helical" evidence="1">
    <location>
        <begin position="74"/>
        <end position="93"/>
    </location>
</feature>
<dbReference type="Proteomes" id="UP000285970">
    <property type="component" value="Unassembled WGS sequence"/>
</dbReference>
<dbReference type="RefSeq" id="WP_128217652.1">
    <property type="nucleotide sequence ID" value="NZ_RBZY01000024.1"/>
</dbReference>
<keyword evidence="1" id="KW-1133">Transmembrane helix</keyword>
<gene>
    <name evidence="2" type="ORF">D8Y23_08150</name>
</gene>